<dbReference type="InterPro" id="IPR011009">
    <property type="entry name" value="Kinase-like_dom_sf"/>
</dbReference>
<dbReference type="SMART" id="SM00220">
    <property type="entry name" value="S_TKc"/>
    <property type="match status" value="1"/>
</dbReference>
<name>A0ABU5H9T0_9BACT</name>
<accession>A0ABU5H9T0</accession>
<dbReference type="Proteomes" id="UP001291309">
    <property type="component" value="Unassembled WGS sequence"/>
</dbReference>
<dbReference type="Pfam" id="PF00069">
    <property type="entry name" value="Pkinase"/>
    <property type="match status" value="1"/>
</dbReference>
<dbReference type="PROSITE" id="PS00108">
    <property type="entry name" value="PROTEIN_KINASE_ST"/>
    <property type="match status" value="1"/>
</dbReference>
<gene>
    <name evidence="8" type="ORF">SYV04_27845</name>
</gene>
<keyword evidence="3 8" id="KW-0418">Kinase</keyword>
<keyword evidence="1 8" id="KW-0808">Transferase</keyword>
<dbReference type="PROSITE" id="PS00107">
    <property type="entry name" value="PROTEIN_KINASE_ATP"/>
    <property type="match status" value="1"/>
</dbReference>
<dbReference type="InterPro" id="IPR008271">
    <property type="entry name" value="Ser/Thr_kinase_AS"/>
</dbReference>
<comment type="caution">
    <text evidence="8">The sequence shown here is derived from an EMBL/GenBank/DDBJ whole genome shotgun (WGS) entry which is preliminary data.</text>
</comment>
<dbReference type="PANTHER" id="PTHR43289:SF6">
    <property type="entry name" value="SERINE_THREONINE-PROTEIN KINASE NEKL-3"/>
    <property type="match status" value="1"/>
</dbReference>
<evidence type="ECO:0000313" key="8">
    <source>
        <dbReference type="EMBL" id="MDY7230241.1"/>
    </source>
</evidence>
<keyword evidence="2 5" id="KW-0547">Nucleotide-binding</keyword>
<keyword evidence="4 5" id="KW-0067">ATP-binding</keyword>
<dbReference type="GO" id="GO:0004674">
    <property type="term" value="F:protein serine/threonine kinase activity"/>
    <property type="evidence" value="ECO:0007669"/>
    <property type="project" value="UniProtKB-EC"/>
</dbReference>
<evidence type="ECO:0000256" key="5">
    <source>
        <dbReference type="PROSITE-ProRule" id="PRU10141"/>
    </source>
</evidence>
<evidence type="ECO:0000313" key="9">
    <source>
        <dbReference type="Proteomes" id="UP001291309"/>
    </source>
</evidence>
<keyword evidence="9" id="KW-1185">Reference proteome</keyword>
<evidence type="ECO:0000256" key="1">
    <source>
        <dbReference type="ARBA" id="ARBA00022679"/>
    </source>
</evidence>
<dbReference type="SUPFAM" id="SSF56112">
    <property type="entry name" value="Protein kinase-like (PK-like)"/>
    <property type="match status" value="1"/>
</dbReference>
<sequence length="406" mass="43007">MNFLCPACRTPLSGPRTAVATCTGCGVEVDLARVETAPGTARLSPEVDLTGEQLGGMALKRRLGAGGMGTVYEAEGPQGPCAVKVLSALVAAEPAVRARFRREAEALRQIEHPAVVRVLAEGEERGFCWYAMERVEGPDLRAKLAEGPLPAAEVEGLARRVLSALSAAHARGFIHRDVKPSNLLLSREGVKLCDFGIARLEGATTLTASAALIGSLRYMAPEQQRMGRADARSDLYALGLVLHEALAGGIPGERPLPSGVPGRLRTLISKLLAERPEERPQSATAALKLLERSVPVGVLSVGGAAALALVGFLVAVGPWRAEPPVPKALRKDDVPKEAVAKEPEPTEPQKLPEPVLTQKNSLEAPSLLPETKAPPAQRKTLPVKLDTRTPRKKPAKAVELAPSKKL</sequence>
<dbReference type="CDD" id="cd14014">
    <property type="entry name" value="STKc_PknB_like"/>
    <property type="match status" value="1"/>
</dbReference>
<protein>
    <submittedName>
        <fullName evidence="8">Serine/threonine-protein kinase</fullName>
        <ecNumber evidence="8">2.7.11.1</ecNumber>
    </submittedName>
</protein>
<feature type="domain" description="Protein kinase" evidence="7">
    <location>
        <begin position="57"/>
        <end position="290"/>
    </location>
</feature>
<dbReference type="Gene3D" id="3.30.200.20">
    <property type="entry name" value="Phosphorylase Kinase, domain 1"/>
    <property type="match status" value="1"/>
</dbReference>
<feature type="region of interest" description="Disordered" evidence="6">
    <location>
        <begin position="324"/>
        <end position="406"/>
    </location>
</feature>
<evidence type="ECO:0000256" key="6">
    <source>
        <dbReference type="SAM" id="MobiDB-lite"/>
    </source>
</evidence>
<evidence type="ECO:0000256" key="3">
    <source>
        <dbReference type="ARBA" id="ARBA00022777"/>
    </source>
</evidence>
<dbReference type="InterPro" id="IPR017441">
    <property type="entry name" value="Protein_kinase_ATP_BS"/>
</dbReference>
<evidence type="ECO:0000256" key="4">
    <source>
        <dbReference type="ARBA" id="ARBA00022840"/>
    </source>
</evidence>
<dbReference type="Gene3D" id="1.10.510.10">
    <property type="entry name" value="Transferase(Phosphotransferase) domain 1"/>
    <property type="match status" value="1"/>
</dbReference>
<dbReference type="PROSITE" id="PS50011">
    <property type="entry name" value="PROTEIN_KINASE_DOM"/>
    <property type="match status" value="1"/>
</dbReference>
<dbReference type="PANTHER" id="PTHR43289">
    <property type="entry name" value="MITOGEN-ACTIVATED PROTEIN KINASE KINASE KINASE 20-RELATED"/>
    <property type="match status" value="1"/>
</dbReference>
<reference evidence="8 9" key="1">
    <citation type="submission" date="2023-12" db="EMBL/GenBank/DDBJ databases">
        <title>the genome sequence of Hyalangium sp. s54d21.</title>
        <authorList>
            <person name="Zhang X."/>
        </authorList>
    </citation>
    <scope>NUCLEOTIDE SEQUENCE [LARGE SCALE GENOMIC DNA]</scope>
    <source>
        <strain evidence="9">s54d21</strain>
    </source>
</reference>
<dbReference type="InterPro" id="IPR000719">
    <property type="entry name" value="Prot_kinase_dom"/>
</dbReference>
<dbReference type="RefSeq" id="WP_321548962.1">
    <property type="nucleotide sequence ID" value="NZ_JAXIVS010000010.1"/>
</dbReference>
<evidence type="ECO:0000256" key="2">
    <source>
        <dbReference type="ARBA" id="ARBA00022741"/>
    </source>
</evidence>
<dbReference type="EMBL" id="JAXIVS010000010">
    <property type="protein sequence ID" value="MDY7230241.1"/>
    <property type="molecule type" value="Genomic_DNA"/>
</dbReference>
<evidence type="ECO:0000259" key="7">
    <source>
        <dbReference type="PROSITE" id="PS50011"/>
    </source>
</evidence>
<feature type="compositionally biased region" description="Basic and acidic residues" evidence="6">
    <location>
        <begin position="329"/>
        <end position="344"/>
    </location>
</feature>
<organism evidence="8 9">
    <name type="scientific">Hyalangium rubrum</name>
    <dbReference type="NCBI Taxonomy" id="3103134"/>
    <lineage>
        <taxon>Bacteria</taxon>
        <taxon>Pseudomonadati</taxon>
        <taxon>Myxococcota</taxon>
        <taxon>Myxococcia</taxon>
        <taxon>Myxococcales</taxon>
        <taxon>Cystobacterineae</taxon>
        <taxon>Archangiaceae</taxon>
        <taxon>Hyalangium</taxon>
    </lineage>
</organism>
<dbReference type="EC" id="2.7.11.1" evidence="8"/>
<feature type="binding site" evidence="5">
    <location>
        <position position="84"/>
    </location>
    <ligand>
        <name>ATP</name>
        <dbReference type="ChEBI" id="CHEBI:30616"/>
    </ligand>
</feature>
<proteinExistence type="predicted"/>